<organism evidence="2 3">
    <name type="scientific">Anaeromyxobacter paludicola</name>
    <dbReference type="NCBI Taxonomy" id="2918171"/>
    <lineage>
        <taxon>Bacteria</taxon>
        <taxon>Pseudomonadati</taxon>
        <taxon>Myxococcota</taxon>
        <taxon>Myxococcia</taxon>
        <taxon>Myxococcales</taxon>
        <taxon>Cystobacterineae</taxon>
        <taxon>Anaeromyxobacteraceae</taxon>
        <taxon>Anaeromyxobacter</taxon>
    </lineage>
</organism>
<proteinExistence type="predicted"/>
<keyword evidence="3" id="KW-1185">Reference proteome</keyword>
<dbReference type="RefSeq" id="WP_248346073.1">
    <property type="nucleotide sequence ID" value="NZ_AP025592.1"/>
</dbReference>
<dbReference type="EMBL" id="AP025592">
    <property type="protein sequence ID" value="BDG08822.1"/>
    <property type="molecule type" value="Genomic_DNA"/>
</dbReference>
<feature type="region of interest" description="Disordered" evidence="1">
    <location>
        <begin position="38"/>
        <end position="111"/>
    </location>
</feature>
<gene>
    <name evidence="2" type="ORF">AMPC_19350</name>
</gene>
<feature type="compositionally biased region" description="Basic and acidic residues" evidence="1">
    <location>
        <begin position="42"/>
        <end position="69"/>
    </location>
</feature>
<evidence type="ECO:0000313" key="2">
    <source>
        <dbReference type="EMBL" id="BDG08822.1"/>
    </source>
</evidence>
<feature type="compositionally biased region" description="Low complexity" evidence="1">
    <location>
        <begin position="183"/>
        <end position="195"/>
    </location>
</feature>
<dbReference type="Proteomes" id="UP001162734">
    <property type="component" value="Chromosome"/>
</dbReference>
<accession>A0ABM7XAE2</accession>
<reference evidence="3" key="1">
    <citation type="journal article" date="2022" name="Int. J. Syst. Evol. Microbiol.">
        <title>Anaeromyxobacter oryzae sp. nov., Anaeromyxobacter diazotrophicus sp. nov. and Anaeromyxobacter paludicola sp. nov., isolated from paddy soils.</title>
        <authorList>
            <person name="Itoh H."/>
            <person name="Xu Z."/>
            <person name="Mise K."/>
            <person name="Masuda Y."/>
            <person name="Ushijima N."/>
            <person name="Hayakawa C."/>
            <person name="Shiratori Y."/>
            <person name="Senoo K."/>
        </authorList>
    </citation>
    <scope>NUCLEOTIDE SEQUENCE [LARGE SCALE GENOMIC DNA]</scope>
    <source>
        <strain evidence="3">Red630</strain>
    </source>
</reference>
<protein>
    <recommendedName>
        <fullName evidence="4">SprA family protein</fullName>
    </recommendedName>
</protein>
<dbReference type="InterPro" id="IPR021973">
    <property type="entry name" value="SprA-related"/>
</dbReference>
<evidence type="ECO:0008006" key="4">
    <source>
        <dbReference type="Google" id="ProtNLM"/>
    </source>
</evidence>
<dbReference type="Pfam" id="PF12118">
    <property type="entry name" value="SprA-related"/>
    <property type="match status" value="1"/>
</dbReference>
<feature type="compositionally biased region" description="Basic and acidic residues" evidence="1">
    <location>
        <begin position="84"/>
        <end position="96"/>
    </location>
</feature>
<evidence type="ECO:0000313" key="3">
    <source>
        <dbReference type="Proteomes" id="UP001162734"/>
    </source>
</evidence>
<evidence type="ECO:0000256" key="1">
    <source>
        <dbReference type="SAM" id="MobiDB-lite"/>
    </source>
</evidence>
<sequence>MESAISTSALQAAYGIATRDDPRLAAPAADVATLAAPTDRVTLSDEARAAAARKDPNPQRGGDLGKGDGRSLTPEQQAEVLKLSARDAHVRQHEAAHQAAGAGLTGGASFSYQTGPDGRSYAVGGEVPIRLAAGRTPSETIANARRVRAAALAPSDPSGADLSIASAASQLEQEAEAQERSDAAQGASGKARAATDAYARVATAA</sequence>
<feature type="region of interest" description="Disordered" evidence="1">
    <location>
        <begin position="169"/>
        <end position="195"/>
    </location>
</feature>
<name>A0ABM7XAE2_9BACT</name>